<evidence type="ECO:0000259" key="2">
    <source>
        <dbReference type="Pfam" id="PF02129"/>
    </source>
</evidence>
<dbReference type="Gene3D" id="3.40.50.1820">
    <property type="entry name" value="alpha/beta hydrolase"/>
    <property type="match status" value="1"/>
</dbReference>
<keyword evidence="4" id="KW-0645">Protease</keyword>
<dbReference type="PANTHER" id="PTHR22946">
    <property type="entry name" value="DIENELACTONE HYDROLASE DOMAIN-CONTAINING PROTEIN-RELATED"/>
    <property type="match status" value="1"/>
</dbReference>
<dbReference type="Pfam" id="PF12146">
    <property type="entry name" value="Hydrolase_4"/>
    <property type="match status" value="1"/>
</dbReference>
<dbReference type="InterPro" id="IPR000383">
    <property type="entry name" value="Xaa-Pro-like_dom"/>
</dbReference>
<accession>A0ABU0L5C8</accession>
<sequence>MEKLYWIPGRENKQISTIVHVPQNSANRKHPVILYCHGFTGNKTAGNRMGVKLARRLCAEGYVVVRFDYIGSGESEGEFETDTYFSGWIKDAQSILAWTKTLENIDLDRIGIIGHSMGGAMATHLLSFEKTLKSICTLSPMSYLEENLKKVIGPSLWEDLLSGQSVHNFNGSGYSLSPRFAQDLKQYNLLESASKISQPFLILHGKNDRAVPYENSYDLERTLLSPTKLLEVLENGGHLLSDDAYPTVVDWFNHTL</sequence>
<dbReference type="Pfam" id="PF02129">
    <property type="entry name" value="Peptidase_S15"/>
    <property type="match status" value="1"/>
</dbReference>
<gene>
    <name evidence="4" type="ORF">QOZ95_004703</name>
</gene>
<keyword evidence="5" id="KW-1185">Reference proteome</keyword>
<dbReference type="SUPFAM" id="SSF53474">
    <property type="entry name" value="alpha/beta-Hydrolases"/>
    <property type="match status" value="1"/>
</dbReference>
<keyword evidence="1" id="KW-0378">Hydrolase</keyword>
<dbReference type="InterPro" id="IPR050261">
    <property type="entry name" value="FrsA_esterase"/>
</dbReference>
<dbReference type="GO" id="GO:0004177">
    <property type="term" value="F:aminopeptidase activity"/>
    <property type="evidence" value="ECO:0007669"/>
    <property type="project" value="UniProtKB-KW"/>
</dbReference>
<dbReference type="RefSeq" id="WP_152380375.1">
    <property type="nucleotide sequence ID" value="NZ_CP045298.1"/>
</dbReference>
<evidence type="ECO:0000259" key="3">
    <source>
        <dbReference type="Pfam" id="PF12146"/>
    </source>
</evidence>
<keyword evidence="4" id="KW-0031">Aminopeptidase</keyword>
<dbReference type="InterPro" id="IPR029058">
    <property type="entry name" value="AB_hydrolase_fold"/>
</dbReference>
<dbReference type="PANTHER" id="PTHR22946:SF9">
    <property type="entry name" value="POLYKETIDE TRANSFERASE AF380"/>
    <property type="match status" value="1"/>
</dbReference>
<dbReference type="Proteomes" id="UP001242811">
    <property type="component" value="Unassembled WGS sequence"/>
</dbReference>
<evidence type="ECO:0000313" key="4">
    <source>
        <dbReference type="EMBL" id="MDQ0496513.1"/>
    </source>
</evidence>
<evidence type="ECO:0000313" key="5">
    <source>
        <dbReference type="Proteomes" id="UP001242811"/>
    </source>
</evidence>
<proteinExistence type="predicted"/>
<reference evidence="4 5" key="1">
    <citation type="submission" date="2023-07" db="EMBL/GenBank/DDBJ databases">
        <title>Genomic Encyclopedia of Type Strains, Phase IV (KMG-IV): sequencing the most valuable type-strain genomes for metagenomic binning, comparative biology and taxonomic classification.</title>
        <authorList>
            <person name="Goeker M."/>
        </authorList>
    </citation>
    <scope>NUCLEOTIDE SEQUENCE [LARGE SCALE GENOMIC DNA]</scope>
    <source>
        <strain evidence="4 5">DSM 14914</strain>
    </source>
</reference>
<dbReference type="InterPro" id="IPR022742">
    <property type="entry name" value="Hydrolase_4"/>
</dbReference>
<name>A0ABU0L5C8_9BACL</name>
<organism evidence="4 5">
    <name type="scientific">Paenibacillus brasilensis</name>
    <dbReference type="NCBI Taxonomy" id="128574"/>
    <lineage>
        <taxon>Bacteria</taxon>
        <taxon>Bacillati</taxon>
        <taxon>Bacillota</taxon>
        <taxon>Bacilli</taxon>
        <taxon>Bacillales</taxon>
        <taxon>Paenibacillaceae</taxon>
        <taxon>Paenibacillus</taxon>
    </lineage>
</organism>
<protein>
    <submittedName>
        <fullName evidence="4">Dipeptidyl aminopeptidase/acylaminoacyl peptidase</fullName>
    </submittedName>
</protein>
<evidence type="ECO:0000256" key="1">
    <source>
        <dbReference type="ARBA" id="ARBA00022801"/>
    </source>
</evidence>
<comment type="caution">
    <text evidence="4">The sequence shown here is derived from an EMBL/GenBank/DDBJ whole genome shotgun (WGS) entry which is preliminary data.</text>
</comment>
<feature type="domain" description="Serine aminopeptidase S33" evidence="3">
    <location>
        <begin position="188"/>
        <end position="240"/>
    </location>
</feature>
<dbReference type="EMBL" id="JAUSWA010000037">
    <property type="protein sequence ID" value="MDQ0496513.1"/>
    <property type="molecule type" value="Genomic_DNA"/>
</dbReference>
<feature type="domain" description="Xaa-Pro dipeptidyl-peptidase-like" evidence="2">
    <location>
        <begin position="14"/>
        <end position="146"/>
    </location>
</feature>